<keyword evidence="4" id="KW-1185">Reference proteome</keyword>
<organism evidence="3 4">
    <name type="scientific">Thalassobaculum litoreum DSM 18839</name>
    <dbReference type="NCBI Taxonomy" id="1123362"/>
    <lineage>
        <taxon>Bacteria</taxon>
        <taxon>Pseudomonadati</taxon>
        <taxon>Pseudomonadota</taxon>
        <taxon>Alphaproteobacteria</taxon>
        <taxon>Rhodospirillales</taxon>
        <taxon>Thalassobaculaceae</taxon>
        <taxon>Thalassobaculum</taxon>
    </lineage>
</organism>
<dbReference type="GO" id="GO:0016791">
    <property type="term" value="F:phosphatase activity"/>
    <property type="evidence" value="ECO:0007669"/>
    <property type="project" value="TreeGrafter"/>
</dbReference>
<dbReference type="PANTHER" id="PTHR48100:SF1">
    <property type="entry name" value="HISTIDINE PHOSPHATASE FAMILY PROTEIN-RELATED"/>
    <property type="match status" value="1"/>
</dbReference>
<protein>
    <submittedName>
        <fullName evidence="3">Broad specificity phosphatase PhoE</fullName>
    </submittedName>
</protein>
<dbReference type="PANTHER" id="PTHR48100">
    <property type="entry name" value="BROAD-SPECIFICITY PHOSPHATASE YOR283W-RELATED"/>
    <property type="match status" value="1"/>
</dbReference>
<proteinExistence type="predicted"/>
<dbReference type="SUPFAM" id="SSF53254">
    <property type="entry name" value="Phosphoglycerate mutase-like"/>
    <property type="match status" value="1"/>
</dbReference>
<evidence type="ECO:0000313" key="4">
    <source>
        <dbReference type="Proteomes" id="UP000198615"/>
    </source>
</evidence>
<dbReference type="GO" id="GO:0005737">
    <property type="term" value="C:cytoplasm"/>
    <property type="evidence" value="ECO:0007669"/>
    <property type="project" value="TreeGrafter"/>
</dbReference>
<dbReference type="Proteomes" id="UP000198615">
    <property type="component" value="Unassembled WGS sequence"/>
</dbReference>
<evidence type="ECO:0000256" key="2">
    <source>
        <dbReference type="ARBA" id="ARBA00023235"/>
    </source>
</evidence>
<dbReference type="PROSITE" id="PS00175">
    <property type="entry name" value="PG_MUTASE"/>
    <property type="match status" value="1"/>
</dbReference>
<dbReference type="AlphaFoldDB" id="A0A8G2BHC5"/>
<dbReference type="InterPro" id="IPR050275">
    <property type="entry name" value="PGM_Phosphatase"/>
</dbReference>
<keyword evidence="1" id="KW-0324">Glycolysis</keyword>
<reference evidence="3 4" key="1">
    <citation type="submission" date="2016-10" db="EMBL/GenBank/DDBJ databases">
        <authorList>
            <person name="Varghese N."/>
            <person name="Submissions S."/>
        </authorList>
    </citation>
    <scope>NUCLEOTIDE SEQUENCE [LARGE SCALE GENOMIC DNA]</scope>
    <source>
        <strain evidence="3 4">DSM 18839</strain>
    </source>
</reference>
<sequence>MYLLRHGESEFNVHFSKTRVDPGIEDPALTESGRVQAAAAADRLEGRPISRVVASPYRRALQTAEIVAGRLGLPIEIEPLVRERCWFVCDIGTPASRLRVDWPAIAFGDLPEQWWPAGGENEEELGLRCSAFREKLNAAERWDDTVFVTHWAFIRGLTGMTVPNGTLLSLDRSLAATIVHTSQSC</sequence>
<dbReference type="RefSeq" id="WP_028796119.1">
    <property type="nucleotide sequence ID" value="NZ_FNBW01000006.1"/>
</dbReference>
<gene>
    <name evidence="3" type="ORF">SAMN05660686_02097</name>
</gene>
<dbReference type="InterPro" id="IPR001345">
    <property type="entry name" value="PG/BPGM_mutase_AS"/>
</dbReference>
<dbReference type="InterPro" id="IPR029033">
    <property type="entry name" value="His_PPase_superfam"/>
</dbReference>
<dbReference type="OrthoDB" id="9781415at2"/>
<keyword evidence="2" id="KW-0413">Isomerase</keyword>
<dbReference type="EMBL" id="FNBW01000006">
    <property type="protein sequence ID" value="SDF72859.1"/>
    <property type="molecule type" value="Genomic_DNA"/>
</dbReference>
<name>A0A8G2BHC5_9PROT</name>
<dbReference type="Pfam" id="PF00300">
    <property type="entry name" value="His_Phos_1"/>
    <property type="match status" value="1"/>
</dbReference>
<dbReference type="CDD" id="cd07067">
    <property type="entry name" value="HP_PGM_like"/>
    <property type="match status" value="1"/>
</dbReference>
<evidence type="ECO:0000256" key="1">
    <source>
        <dbReference type="ARBA" id="ARBA00023152"/>
    </source>
</evidence>
<accession>A0A8G2BHC5</accession>
<comment type="caution">
    <text evidence="3">The sequence shown here is derived from an EMBL/GenBank/DDBJ whole genome shotgun (WGS) entry which is preliminary data.</text>
</comment>
<dbReference type="InterPro" id="IPR013078">
    <property type="entry name" value="His_Pase_superF_clade-1"/>
</dbReference>
<dbReference type="Gene3D" id="3.40.50.1240">
    <property type="entry name" value="Phosphoglycerate mutase-like"/>
    <property type="match status" value="1"/>
</dbReference>
<evidence type="ECO:0000313" key="3">
    <source>
        <dbReference type="EMBL" id="SDF72859.1"/>
    </source>
</evidence>
<dbReference type="SMART" id="SM00855">
    <property type="entry name" value="PGAM"/>
    <property type="match status" value="1"/>
</dbReference>